<sequence>MRQITRQFILWYGLFETFVFTGNIFGWTALHYMLRQEGIYEDVCEPRNDTGQYANVTDVPSYKLK</sequence>
<protein>
    <submittedName>
        <fullName evidence="2">Uncharacterized protein</fullName>
    </submittedName>
</protein>
<organism evidence="2 3">
    <name type="scientific">Araneus ventricosus</name>
    <name type="common">Orbweaver spider</name>
    <name type="synonym">Epeira ventricosa</name>
    <dbReference type="NCBI Taxonomy" id="182803"/>
    <lineage>
        <taxon>Eukaryota</taxon>
        <taxon>Metazoa</taxon>
        <taxon>Ecdysozoa</taxon>
        <taxon>Arthropoda</taxon>
        <taxon>Chelicerata</taxon>
        <taxon>Arachnida</taxon>
        <taxon>Araneae</taxon>
        <taxon>Araneomorphae</taxon>
        <taxon>Entelegynae</taxon>
        <taxon>Araneoidea</taxon>
        <taxon>Araneidae</taxon>
        <taxon>Araneus</taxon>
    </lineage>
</organism>
<keyword evidence="1" id="KW-0472">Membrane</keyword>
<feature type="non-terminal residue" evidence="2">
    <location>
        <position position="65"/>
    </location>
</feature>
<feature type="transmembrane region" description="Helical" evidence="1">
    <location>
        <begin position="9"/>
        <end position="30"/>
    </location>
</feature>
<dbReference type="AlphaFoldDB" id="A0A4Y2MHU6"/>
<dbReference type="Proteomes" id="UP000499080">
    <property type="component" value="Unassembled WGS sequence"/>
</dbReference>
<keyword evidence="1" id="KW-0812">Transmembrane</keyword>
<gene>
    <name evidence="2" type="ORF">AVEN_55261_1</name>
</gene>
<name>A0A4Y2MHU6_ARAVE</name>
<dbReference type="OrthoDB" id="6432857at2759"/>
<evidence type="ECO:0000313" key="3">
    <source>
        <dbReference type="Proteomes" id="UP000499080"/>
    </source>
</evidence>
<proteinExistence type="predicted"/>
<dbReference type="EMBL" id="BGPR01123367">
    <property type="protein sequence ID" value="GBN26728.1"/>
    <property type="molecule type" value="Genomic_DNA"/>
</dbReference>
<reference evidence="2 3" key="1">
    <citation type="journal article" date="2019" name="Sci. Rep.">
        <title>Orb-weaving spider Araneus ventricosus genome elucidates the spidroin gene catalogue.</title>
        <authorList>
            <person name="Kono N."/>
            <person name="Nakamura H."/>
            <person name="Ohtoshi R."/>
            <person name="Moran D.A.P."/>
            <person name="Shinohara A."/>
            <person name="Yoshida Y."/>
            <person name="Fujiwara M."/>
            <person name="Mori M."/>
            <person name="Tomita M."/>
            <person name="Arakawa K."/>
        </authorList>
    </citation>
    <scope>NUCLEOTIDE SEQUENCE [LARGE SCALE GENOMIC DNA]</scope>
</reference>
<evidence type="ECO:0000313" key="2">
    <source>
        <dbReference type="EMBL" id="GBN26728.1"/>
    </source>
</evidence>
<accession>A0A4Y2MHU6</accession>
<evidence type="ECO:0000256" key="1">
    <source>
        <dbReference type="SAM" id="Phobius"/>
    </source>
</evidence>
<comment type="caution">
    <text evidence="2">The sequence shown here is derived from an EMBL/GenBank/DDBJ whole genome shotgun (WGS) entry which is preliminary data.</text>
</comment>
<keyword evidence="3" id="KW-1185">Reference proteome</keyword>
<keyword evidence="1" id="KW-1133">Transmembrane helix</keyword>